<comment type="cofactor">
    <cofactor evidence="15 18">
        <name>Ca(2+)</name>
        <dbReference type="ChEBI" id="CHEBI:29108"/>
    </cofactor>
    <text evidence="15 18">Binds 2 calcium ions per subunit.</text>
</comment>
<evidence type="ECO:0000256" key="1">
    <source>
        <dbReference type="ARBA" id="ARBA00000189"/>
    </source>
</evidence>
<evidence type="ECO:0000256" key="16">
    <source>
        <dbReference type="PIRSR" id="PIRSR600823-4"/>
    </source>
</evidence>
<dbReference type="InterPro" id="IPR002016">
    <property type="entry name" value="Haem_peroxidase"/>
</dbReference>
<evidence type="ECO:0000256" key="4">
    <source>
        <dbReference type="ARBA" id="ARBA00022559"/>
    </source>
</evidence>
<dbReference type="GO" id="GO:0042744">
    <property type="term" value="P:hydrogen peroxide catabolic process"/>
    <property type="evidence" value="ECO:0007669"/>
    <property type="project" value="UniProtKB-KW"/>
</dbReference>
<keyword evidence="18" id="KW-0964">Secreted</keyword>
<dbReference type="Proteomes" id="UP001151287">
    <property type="component" value="Unassembled WGS sequence"/>
</dbReference>
<dbReference type="Pfam" id="PF00141">
    <property type="entry name" value="peroxidase"/>
    <property type="match status" value="1"/>
</dbReference>
<keyword evidence="6 15" id="KW-0479">Metal-binding</keyword>
<feature type="binding site" evidence="15">
    <location>
        <position position="241"/>
    </location>
    <ligand>
        <name>Ca(2+)</name>
        <dbReference type="ChEBI" id="CHEBI:29108"/>
        <label>2</label>
    </ligand>
</feature>
<keyword evidence="7 15" id="KW-0106">Calcium</keyword>
<comment type="catalytic activity">
    <reaction evidence="1 18">
        <text>2 a phenolic donor + H2O2 = 2 a phenolic radical donor + 2 H2O</text>
        <dbReference type="Rhea" id="RHEA:56136"/>
        <dbReference type="ChEBI" id="CHEBI:15377"/>
        <dbReference type="ChEBI" id="CHEBI:16240"/>
        <dbReference type="ChEBI" id="CHEBI:139520"/>
        <dbReference type="ChEBI" id="CHEBI:139521"/>
        <dbReference type="EC" id="1.11.1.7"/>
    </reaction>
</comment>
<evidence type="ECO:0000256" key="14">
    <source>
        <dbReference type="PIRSR" id="PIRSR600823-2"/>
    </source>
</evidence>
<dbReference type="FunFam" id="1.10.420.10:FF:000006">
    <property type="entry name" value="Peroxidase"/>
    <property type="match status" value="1"/>
</dbReference>
<feature type="binding site" evidence="15">
    <location>
        <position position="73"/>
    </location>
    <ligand>
        <name>Ca(2+)</name>
        <dbReference type="ChEBI" id="CHEBI:29108"/>
        <label>1</label>
    </ligand>
</feature>
<feature type="binding site" evidence="15">
    <location>
        <position position="68"/>
    </location>
    <ligand>
        <name>Ca(2+)</name>
        <dbReference type="ChEBI" id="CHEBI:29108"/>
        <label>1</label>
    </ligand>
</feature>
<dbReference type="PANTHER" id="PTHR31235">
    <property type="entry name" value="PEROXIDASE 25-RELATED"/>
    <property type="match status" value="1"/>
</dbReference>
<dbReference type="AlphaFoldDB" id="A0A9Q0CPC0"/>
<evidence type="ECO:0000256" key="8">
    <source>
        <dbReference type="ARBA" id="ARBA00023002"/>
    </source>
</evidence>
<dbReference type="EC" id="1.11.1.7" evidence="3 18"/>
<dbReference type="InterPro" id="IPR019793">
    <property type="entry name" value="Peroxidases_heam-ligand_BS"/>
</dbReference>
<comment type="cofactor">
    <cofactor evidence="15 18">
        <name>heme b</name>
        <dbReference type="ChEBI" id="CHEBI:60344"/>
    </cofactor>
    <text evidence="15 18">Binds 1 heme b (iron(II)-protoporphyrin IX) group per subunit.</text>
</comment>
<evidence type="ECO:0000256" key="2">
    <source>
        <dbReference type="ARBA" id="ARBA00006873"/>
    </source>
</evidence>
<reference evidence="20" key="1">
    <citation type="journal article" date="2022" name="Cell">
        <title>Repeat-based holocentromeres influence genome architecture and karyotype evolution.</title>
        <authorList>
            <person name="Hofstatter P.G."/>
            <person name="Thangavel G."/>
            <person name="Lux T."/>
            <person name="Neumann P."/>
            <person name="Vondrak T."/>
            <person name="Novak P."/>
            <person name="Zhang M."/>
            <person name="Costa L."/>
            <person name="Castellani M."/>
            <person name="Scott A."/>
            <person name="Toegelov H."/>
            <person name="Fuchs J."/>
            <person name="Mata-Sucre Y."/>
            <person name="Dias Y."/>
            <person name="Vanzela A.L.L."/>
            <person name="Huettel B."/>
            <person name="Almeida C.C.S."/>
            <person name="Simkova H."/>
            <person name="Souza G."/>
            <person name="Pedrosa-Harand A."/>
            <person name="Macas J."/>
            <person name="Mayer K.F.X."/>
            <person name="Houben A."/>
            <person name="Marques A."/>
        </authorList>
    </citation>
    <scope>NUCLEOTIDE SEQUENCE</scope>
    <source>
        <strain evidence="20">RhyBre1mFocal</strain>
    </source>
</reference>
<feature type="binding site" evidence="15">
    <location>
        <position position="71"/>
    </location>
    <ligand>
        <name>Ca(2+)</name>
        <dbReference type="ChEBI" id="CHEBI:29108"/>
        <label>1</label>
    </ligand>
</feature>
<dbReference type="GO" id="GO:0140825">
    <property type="term" value="F:lactoperoxidase activity"/>
    <property type="evidence" value="ECO:0007669"/>
    <property type="project" value="UniProtKB-EC"/>
</dbReference>
<evidence type="ECO:0000256" key="7">
    <source>
        <dbReference type="ARBA" id="ARBA00022837"/>
    </source>
</evidence>
<dbReference type="PRINTS" id="PR00461">
    <property type="entry name" value="PLPEROXIDASE"/>
</dbReference>
<evidence type="ECO:0000256" key="15">
    <source>
        <dbReference type="PIRSR" id="PIRSR600823-3"/>
    </source>
</evidence>
<feature type="binding site" evidence="15">
    <location>
        <position position="249"/>
    </location>
    <ligand>
        <name>Ca(2+)</name>
        <dbReference type="ChEBI" id="CHEBI:29108"/>
        <label>2</label>
    </ligand>
</feature>
<dbReference type="InterPro" id="IPR000823">
    <property type="entry name" value="Peroxidase_pln"/>
</dbReference>
<gene>
    <name evidence="20" type="ORF">LUZ63_006216</name>
</gene>
<evidence type="ECO:0000313" key="21">
    <source>
        <dbReference type="Proteomes" id="UP001151287"/>
    </source>
</evidence>
<evidence type="ECO:0000256" key="5">
    <source>
        <dbReference type="ARBA" id="ARBA00022617"/>
    </source>
</evidence>
<comment type="subcellular location">
    <subcellularLocation>
        <location evidence="18">Secreted</location>
    </subcellularLocation>
</comment>
<feature type="binding site" description="axial binding residue" evidence="15">
    <location>
        <position position="194"/>
    </location>
    <ligand>
        <name>heme b</name>
        <dbReference type="ChEBI" id="CHEBI:60344"/>
    </ligand>
    <ligandPart>
        <name>Fe</name>
        <dbReference type="ChEBI" id="CHEBI:18248"/>
    </ligandPart>
</feature>
<evidence type="ECO:0000259" key="19">
    <source>
        <dbReference type="PROSITE" id="PS50873"/>
    </source>
</evidence>
<accession>A0A9Q0CPC0</accession>
<feature type="domain" description="Plant heme peroxidase family profile" evidence="19">
    <location>
        <begin position="26"/>
        <end position="324"/>
    </location>
</feature>
<feature type="disulfide bond" evidence="17">
    <location>
        <begin position="36"/>
        <end position="114"/>
    </location>
</feature>
<feature type="signal peptide" evidence="18">
    <location>
        <begin position="1"/>
        <end position="23"/>
    </location>
</feature>
<evidence type="ECO:0000256" key="12">
    <source>
        <dbReference type="ARBA" id="ARBA00023324"/>
    </source>
</evidence>
<dbReference type="GO" id="GO:0006979">
    <property type="term" value="P:response to oxidative stress"/>
    <property type="evidence" value="ECO:0007669"/>
    <property type="project" value="UniProtKB-UniRule"/>
</dbReference>
<keyword evidence="18" id="KW-0732">Signal</keyword>
<dbReference type="InterPro" id="IPR019794">
    <property type="entry name" value="Peroxidases_AS"/>
</dbReference>
<dbReference type="PRINTS" id="PR00458">
    <property type="entry name" value="PEROXIDASE"/>
</dbReference>
<dbReference type="CDD" id="cd00693">
    <property type="entry name" value="secretory_peroxidase"/>
    <property type="match status" value="1"/>
</dbReference>
<dbReference type="GO" id="GO:0020037">
    <property type="term" value="F:heme binding"/>
    <property type="evidence" value="ECO:0007669"/>
    <property type="project" value="UniProtKB-UniRule"/>
</dbReference>
<feature type="chain" id="PRO_5040545811" description="Peroxidase" evidence="18">
    <location>
        <begin position="24"/>
        <end position="325"/>
    </location>
</feature>
<comment type="similarity">
    <text evidence="18">Belongs to the peroxidase family. Classical plant (class III) peroxidase subfamily.</text>
</comment>
<dbReference type="Gene3D" id="1.10.520.10">
    <property type="match status" value="1"/>
</dbReference>
<dbReference type="PROSITE" id="PS50873">
    <property type="entry name" value="PEROXIDASE_4"/>
    <property type="match status" value="1"/>
</dbReference>
<feature type="binding site" evidence="15">
    <location>
        <position position="244"/>
    </location>
    <ligand>
        <name>Ca(2+)</name>
        <dbReference type="ChEBI" id="CHEBI:29108"/>
        <label>2</label>
    </ligand>
</feature>
<feature type="binding site" evidence="15">
    <location>
        <position position="75"/>
    </location>
    <ligand>
        <name>Ca(2+)</name>
        <dbReference type="ChEBI" id="CHEBI:29108"/>
        <label>1</label>
    </ligand>
</feature>
<keyword evidence="21" id="KW-1185">Reference proteome</keyword>
<keyword evidence="11" id="KW-0325">Glycoprotein</keyword>
<feature type="binding site" evidence="14">
    <location>
        <position position="164"/>
    </location>
    <ligand>
        <name>substrate</name>
    </ligand>
</feature>
<evidence type="ECO:0000256" key="11">
    <source>
        <dbReference type="ARBA" id="ARBA00023180"/>
    </source>
</evidence>
<protein>
    <recommendedName>
        <fullName evidence="3 18">Peroxidase</fullName>
        <ecNumber evidence="3 18">1.11.1.7</ecNumber>
    </recommendedName>
</protein>
<dbReference type="PROSITE" id="PS00436">
    <property type="entry name" value="PEROXIDASE_2"/>
    <property type="match status" value="1"/>
</dbReference>
<keyword evidence="8 18" id="KW-0560">Oxidoreductase</keyword>
<feature type="site" description="Transition state stabilizer" evidence="16">
    <location>
        <position position="63"/>
    </location>
</feature>
<comment type="similarity">
    <text evidence="2">Belongs to the peroxidase family. Ascorbate peroxidase subfamily.</text>
</comment>
<keyword evidence="4 18" id="KW-0575">Peroxidase</keyword>
<evidence type="ECO:0000256" key="3">
    <source>
        <dbReference type="ARBA" id="ARBA00012313"/>
    </source>
</evidence>
<keyword evidence="5 18" id="KW-0349">Heme</keyword>
<evidence type="ECO:0000256" key="18">
    <source>
        <dbReference type="RuleBase" id="RU362060"/>
    </source>
</evidence>
<keyword evidence="12 18" id="KW-0376">Hydrogen peroxide</keyword>
<dbReference type="InterPro" id="IPR033905">
    <property type="entry name" value="Secretory_peroxidase"/>
</dbReference>
<evidence type="ECO:0000313" key="20">
    <source>
        <dbReference type="EMBL" id="KAJ1697704.1"/>
    </source>
</evidence>
<evidence type="ECO:0000256" key="17">
    <source>
        <dbReference type="PIRSR" id="PIRSR600823-5"/>
    </source>
</evidence>
<dbReference type="GO" id="GO:0046872">
    <property type="term" value="F:metal ion binding"/>
    <property type="evidence" value="ECO:0007669"/>
    <property type="project" value="UniProtKB-UniRule"/>
</dbReference>
<keyword evidence="9 15" id="KW-0408">Iron</keyword>
<sequence>MSRDFLPIVYSCLVFAILSPFSAESALTVGFYSTTCPSAETTVRSAITTALNGENGPAASLIRLHFHDCFVRGCDASVLLNASPTNPSPENNPVFNMRGLDLVDAAKTAVEAICPGVVSCADILAFAARDAFNLLVPGGSLYDVPAGRRDGNVSSFLEAVANLPAPTLNLTQLETTFAAKGFSLKELITLSGAHSIGQAHCSSFQSRLYPYDSTQIDPTFAQMLQGKCPQNATVNGVVTQDFVTSDSLDVQYYSNILNNKVLLFSDWALRTDPIAVTTIVSYSTDNLLNILWRPDFIKAMQKLGQLDVLTGTQGQIRSTCGAVNP</sequence>
<dbReference type="InterPro" id="IPR010255">
    <property type="entry name" value="Haem_peroxidase_sf"/>
</dbReference>
<proteinExistence type="inferred from homology"/>
<dbReference type="GO" id="GO:0005576">
    <property type="term" value="C:extracellular region"/>
    <property type="evidence" value="ECO:0007669"/>
    <property type="project" value="UniProtKB-SubCell"/>
</dbReference>
<dbReference type="EMBL" id="JAMQYH010000002">
    <property type="protein sequence ID" value="KAJ1697704.1"/>
    <property type="molecule type" value="Genomic_DNA"/>
</dbReference>
<evidence type="ECO:0000256" key="13">
    <source>
        <dbReference type="PIRSR" id="PIRSR600823-1"/>
    </source>
</evidence>
<feature type="binding site" evidence="15">
    <location>
        <position position="77"/>
    </location>
    <ligand>
        <name>Ca(2+)</name>
        <dbReference type="ChEBI" id="CHEBI:29108"/>
        <label>1</label>
    </ligand>
</feature>
<comment type="function">
    <text evidence="18">Removal of H(2)O(2), oxidation of toxic reductants, biosynthesis and degradation of lignin, suberization, auxin catabolism, response to environmental stresses such as wounding, pathogen attack and oxidative stress.</text>
</comment>
<feature type="disulfide bond" evidence="17">
    <location>
        <begin position="120"/>
        <end position="320"/>
    </location>
</feature>
<evidence type="ECO:0000256" key="9">
    <source>
        <dbReference type="ARBA" id="ARBA00023004"/>
    </source>
</evidence>
<evidence type="ECO:0000256" key="10">
    <source>
        <dbReference type="ARBA" id="ARBA00023157"/>
    </source>
</evidence>
<name>A0A9Q0CPC0_9POAL</name>
<dbReference type="Gene3D" id="1.10.420.10">
    <property type="entry name" value="Peroxidase, domain 2"/>
    <property type="match status" value="1"/>
</dbReference>
<feature type="active site" description="Proton acceptor" evidence="13">
    <location>
        <position position="67"/>
    </location>
</feature>
<dbReference type="OrthoDB" id="2113341at2759"/>
<comment type="caution">
    <text evidence="20">The sequence shown here is derived from an EMBL/GenBank/DDBJ whole genome shotgun (WGS) entry which is preliminary data.</text>
</comment>
<dbReference type="SUPFAM" id="SSF48113">
    <property type="entry name" value="Heme-dependent peroxidases"/>
    <property type="match status" value="1"/>
</dbReference>
<keyword evidence="10 17" id="KW-1015">Disulfide bond</keyword>
<organism evidence="20 21">
    <name type="scientific">Rhynchospora breviuscula</name>
    <dbReference type="NCBI Taxonomy" id="2022672"/>
    <lineage>
        <taxon>Eukaryota</taxon>
        <taxon>Viridiplantae</taxon>
        <taxon>Streptophyta</taxon>
        <taxon>Embryophyta</taxon>
        <taxon>Tracheophyta</taxon>
        <taxon>Spermatophyta</taxon>
        <taxon>Magnoliopsida</taxon>
        <taxon>Liliopsida</taxon>
        <taxon>Poales</taxon>
        <taxon>Cyperaceae</taxon>
        <taxon>Cyperoideae</taxon>
        <taxon>Rhynchosporeae</taxon>
        <taxon>Rhynchospora</taxon>
    </lineage>
</organism>
<evidence type="ECO:0000256" key="6">
    <source>
        <dbReference type="ARBA" id="ARBA00022723"/>
    </source>
</evidence>
<feature type="disulfide bond" evidence="17">
    <location>
        <begin position="201"/>
        <end position="228"/>
    </location>
</feature>
<feature type="disulfide bond" evidence="17">
    <location>
        <begin position="69"/>
        <end position="74"/>
    </location>
</feature>
<dbReference type="PROSITE" id="PS00435">
    <property type="entry name" value="PEROXIDASE_1"/>
    <property type="match status" value="1"/>
</dbReference>